<dbReference type="RefSeq" id="WP_031205598.1">
    <property type="nucleotide sequence ID" value="NZ_CBDRLE010000001.1"/>
</dbReference>
<name>A0AAJ5V9S9_MICMQ</name>
<dbReference type="GO" id="GO:0008955">
    <property type="term" value="F:peptidoglycan glycosyltransferase activity"/>
    <property type="evidence" value="ECO:0007669"/>
    <property type="project" value="UniProtKB-EC"/>
</dbReference>
<dbReference type="SUPFAM" id="SSF56601">
    <property type="entry name" value="beta-lactamase/transpeptidase-like"/>
    <property type="match status" value="1"/>
</dbReference>
<keyword evidence="2" id="KW-0645">Protease</keyword>
<protein>
    <submittedName>
        <fullName evidence="11">Transglycosylase domain-containing protein</fullName>
    </submittedName>
</protein>
<keyword evidence="4" id="KW-0808">Transferase</keyword>
<evidence type="ECO:0000256" key="6">
    <source>
        <dbReference type="ARBA" id="ARBA00023268"/>
    </source>
</evidence>
<evidence type="ECO:0000256" key="5">
    <source>
        <dbReference type="ARBA" id="ARBA00022801"/>
    </source>
</evidence>
<dbReference type="Gene3D" id="3.40.710.10">
    <property type="entry name" value="DD-peptidase/beta-lactamase superfamily"/>
    <property type="match status" value="1"/>
</dbReference>
<dbReference type="InterPro" id="IPR001264">
    <property type="entry name" value="Glyco_trans_51"/>
</dbReference>
<evidence type="ECO:0000256" key="3">
    <source>
        <dbReference type="ARBA" id="ARBA00022676"/>
    </source>
</evidence>
<dbReference type="GO" id="GO:0009002">
    <property type="term" value="F:serine-type D-Ala-D-Ala carboxypeptidase activity"/>
    <property type="evidence" value="ECO:0007669"/>
    <property type="project" value="UniProtKB-EC"/>
</dbReference>
<feature type="domain" description="PASTA" evidence="10">
    <location>
        <begin position="725"/>
        <end position="789"/>
    </location>
</feature>
<keyword evidence="5" id="KW-0378">Hydrolase</keyword>
<dbReference type="GO" id="GO:0008658">
    <property type="term" value="F:penicillin binding"/>
    <property type="evidence" value="ECO:0007669"/>
    <property type="project" value="InterPro"/>
</dbReference>
<dbReference type="SUPFAM" id="SSF53955">
    <property type="entry name" value="Lysozyme-like"/>
    <property type="match status" value="1"/>
</dbReference>
<evidence type="ECO:0000256" key="7">
    <source>
        <dbReference type="ARBA" id="ARBA00034000"/>
    </source>
</evidence>
<proteinExistence type="predicted"/>
<evidence type="ECO:0000256" key="4">
    <source>
        <dbReference type="ARBA" id="ARBA00022679"/>
    </source>
</evidence>
<organism evidence="11 12">
    <name type="scientific">Microbacterium maritypicum</name>
    <name type="common">Microbacterium liquefaciens</name>
    <dbReference type="NCBI Taxonomy" id="33918"/>
    <lineage>
        <taxon>Bacteria</taxon>
        <taxon>Bacillati</taxon>
        <taxon>Actinomycetota</taxon>
        <taxon>Actinomycetes</taxon>
        <taxon>Micrococcales</taxon>
        <taxon>Microbacteriaceae</taxon>
        <taxon>Microbacterium</taxon>
    </lineage>
</organism>
<accession>A0AAJ5V9S9</accession>
<feature type="compositionally biased region" description="Polar residues" evidence="9">
    <location>
        <begin position="843"/>
        <end position="854"/>
    </location>
</feature>
<dbReference type="Proteomes" id="UP001214756">
    <property type="component" value="Chromosome"/>
</dbReference>
<dbReference type="GO" id="GO:0030288">
    <property type="term" value="C:outer membrane-bounded periplasmic space"/>
    <property type="evidence" value="ECO:0007669"/>
    <property type="project" value="TreeGrafter"/>
</dbReference>
<keyword evidence="1" id="KW-0121">Carboxypeptidase</keyword>
<dbReference type="InterPro" id="IPR001460">
    <property type="entry name" value="PCN-bd_Tpept"/>
</dbReference>
<dbReference type="Pfam" id="PF00912">
    <property type="entry name" value="Transgly"/>
    <property type="match status" value="1"/>
</dbReference>
<dbReference type="InterPro" id="IPR050396">
    <property type="entry name" value="Glycosyltr_51/Transpeptidase"/>
</dbReference>
<evidence type="ECO:0000256" key="2">
    <source>
        <dbReference type="ARBA" id="ARBA00022670"/>
    </source>
</evidence>
<dbReference type="Pfam" id="PF00905">
    <property type="entry name" value="Transpeptidase"/>
    <property type="match status" value="1"/>
</dbReference>
<dbReference type="Gene3D" id="3.30.10.20">
    <property type="match status" value="2"/>
</dbReference>
<comment type="catalytic activity">
    <reaction evidence="7">
        <text>Preferential cleavage: (Ac)2-L-Lys-D-Ala-|-D-Ala. Also transpeptidation of peptidyl-alanyl moieties that are N-acyl substituents of D-alanine.</text>
        <dbReference type="EC" id="3.4.16.4"/>
    </reaction>
</comment>
<dbReference type="InterPro" id="IPR005543">
    <property type="entry name" value="PASTA_dom"/>
</dbReference>
<dbReference type="SMART" id="SM00740">
    <property type="entry name" value="PASTA"/>
    <property type="match status" value="2"/>
</dbReference>
<sequence>MPQKNRTVRGVLGGLVGLVGLSAVAGLLVTASVTPVLAMTGLAGTQALTLFDQLPESLDPSTPMEQSTIYATAPDGSTVELASFYEQNRVPVTYEQISPNLYDAILSSEDKNFYSHGGVNIGATVKALVDNVRGTSSRGASTISQQYVKNVLIQKCEQEVDTTSDTYSEDLQQCWLDATNATGSKGIERKLQEMRYAIQIEKDFSKNDILLGYLNIANFGGTVYGIEAAANYYFSTTAANLTVAQSATLAGIVQNPNTYRIDKAEQGTITNAEGVALNNAADGYALTKDRRHYVLGRMLADGKITQAQYDEADASDIAPALNPPTQGCASAGASAYFCQYVKSIVLNDEAFGKTQQERTDLLRRGGLKIYTTLDYRIQTPAAEKMAEVVPANADNAYFGAAGVSVEVGTGRILSMTQNTLFTETPTDDQAYSSLVFAGDREHGNSGGFQVGSTYKLFTLIDWLEKGHSVNEVLNGSVQTNLKIPVCGAKQNANTKEIGNFGGGGGGTGSVLSFTKNSLNSGYFAMASKLDICDINKVADRMGVTLANGGKVTDENVPFDVLGPKNISPLAMANAYATVASGGTYCTPRAIDRVVGPDGQDRELPASSCTEGVISPEVAATAAFALQSVMGGGGTGARANTNDGTPLIGKTGTHDTWSTMMIESSTKVATAVWAGRWQGQENIYRKRANGWNLNDMRYPVAQAAQAAANAAYGGDAFPKPDGKLTRQQLATVPSVVGKSVEEATAILTDAGFQVSVGGAVDSDLAAGLVAAQDPNGEAATGATVTLTTSNGQGTTVPANLVGMSRAQASAALGAAGFTNIEFDNSCNPPTSVVGNSDPAPGTAASKSTSVRVTCQ</sequence>
<gene>
    <name evidence="11" type="ORF">PWF71_13060</name>
</gene>
<dbReference type="InterPro" id="IPR023346">
    <property type="entry name" value="Lysozyme-like_dom_sf"/>
</dbReference>
<keyword evidence="3" id="KW-0328">Glycosyltransferase</keyword>
<dbReference type="InterPro" id="IPR036950">
    <property type="entry name" value="PBP_transglycosylase"/>
</dbReference>
<dbReference type="PROSITE" id="PS51178">
    <property type="entry name" value="PASTA"/>
    <property type="match status" value="1"/>
</dbReference>
<feature type="region of interest" description="Disordered" evidence="9">
    <location>
        <begin position="828"/>
        <end position="854"/>
    </location>
</feature>
<dbReference type="Pfam" id="PF03793">
    <property type="entry name" value="PASTA"/>
    <property type="match status" value="1"/>
</dbReference>
<dbReference type="AlphaFoldDB" id="A0AAJ5V9S9"/>
<dbReference type="GO" id="GO:0009252">
    <property type="term" value="P:peptidoglycan biosynthetic process"/>
    <property type="evidence" value="ECO:0007669"/>
    <property type="project" value="TreeGrafter"/>
</dbReference>
<dbReference type="Gene3D" id="1.10.3810.10">
    <property type="entry name" value="Biosynthetic peptidoglycan transglycosylase-like"/>
    <property type="match status" value="1"/>
</dbReference>
<dbReference type="PANTHER" id="PTHR32282:SF33">
    <property type="entry name" value="PEPTIDOGLYCAN GLYCOSYLTRANSFERASE"/>
    <property type="match status" value="1"/>
</dbReference>
<comment type="catalytic activity">
    <reaction evidence="8">
        <text>[GlcNAc-(1-&gt;4)-Mur2Ac(oyl-L-Ala-gamma-D-Glu-L-Lys-D-Ala-D-Ala)](n)-di-trans,octa-cis-undecaprenyl diphosphate + beta-D-GlcNAc-(1-&gt;4)-Mur2Ac(oyl-L-Ala-gamma-D-Glu-L-Lys-D-Ala-D-Ala)-di-trans,octa-cis-undecaprenyl diphosphate = [GlcNAc-(1-&gt;4)-Mur2Ac(oyl-L-Ala-gamma-D-Glu-L-Lys-D-Ala-D-Ala)](n+1)-di-trans,octa-cis-undecaprenyl diphosphate + di-trans,octa-cis-undecaprenyl diphosphate + H(+)</text>
        <dbReference type="Rhea" id="RHEA:23708"/>
        <dbReference type="Rhea" id="RHEA-COMP:9602"/>
        <dbReference type="Rhea" id="RHEA-COMP:9603"/>
        <dbReference type="ChEBI" id="CHEBI:15378"/>
        <dbReference type="ChEBI" id="CHEBI:58405"/>
        <dbReference type="ChEBI" id="CHEBI:60033"/>
        <dbReference type="ChEBI" id="CHEBI:78435"/>
        <dbReference type="EC" id="2.4.99.28"/>
    </reaction>
</comment>
<keyword evidence="6" id="KW-0511">Multifunctional enzyme</keyword>
<evidence type="ECO:0000259" key="10">
    <source>
        <dbReference type="PROSITE" id="PS51178"/>
    </source>
</evidence>
<dbReference type="PANTHER" id="PTHR32282">
    <property type="entry name" value="BINDING PROTEIN TRANSPEPTIDASE, PUTATIVE-RELATED"/>
    <property type="match status" value="1"/>
</dbReference>
<dbReference type="GO" id="GO:0006508">
    <property type="term" value="P:proteolysis"/>
    <property type="evidence" value="ECO:0007669"/>
    <property type="project" value="UniProtKB-KW"/>
</dbReference>
<dbReference type="EMBL" id="CP118606">
    <property type="protein sequence ID" value="WEF20205.1"/>
    <property type="molecule type" value="Genomic_DNA"/>
</dbReference>
<evidence type="ECO:0000256" key="8">
    <source>
        <dbReference type="ARBA" id="ARBA00049902"/>
    </source>
</evidence>
<dbReference type="CDD" id="cd06577">
    <property type="entry name" value="PASTA_pknB"/>
    <property type="match status" value="1"/>
</dbReference>
<dbReference type="InterPro" id="IPR012338">
    <property type="entry name" value="Beta-lactam/transpept-like"/>
</dbReference>
<evidence type="ECO:0000313" key="11">
    <source>
        <dbReference type="EMBL" id="WEF20205.1"/>
    </source>
</evidence>
<reference evidence="11" key="1">
    <citation type="submission" date="2023-02" db="EMBL/GenBank/DDBJ databases">
        <title>Genome sequence of Microbacterium liquefaciens B1075.</title>
        <authorList>
            <person name="Cao J."/>
            <person name="Li X."/>
        </authorList>
    </citation>
    <scope>NUCLEOTIDE SEQUENCE</scope>
    <source>
        <strain evidence="11">B1075</strain>
    </source>
</reference>
<evidence type="ECO:0000256" key="9">
    <source>
        <dbReference type="SAM" id="MobiDB-lite"/>
    </source>
</evidence>
<evidence type="ECO:0000313" key="12">
    <source>
        <dbReference type="Proteomes" id="UP001214756"/>
    </source>
</evidence>
<evidence type="ECO:0000256" key="1">
    <source>
        <dbReference type="ARBA" id="ARBA00022645"/>
    </source>
</evidence>